<sequence length="645" mass="70839">MKIFKNVAIYVFILLLAVLLLKVVNPPAETSAKLDYSGFKKAVSENKVSNVSIVVTDLTYKYTVTMTDGTKNEVSGPKNDQKLIDDLAVLNVPSTYEEPQGAPWWFSALPTLLMLVFIFGLVFYMMQQTQGGGSKVMQFGKSRARLVTEDKKTTFKDVAGADEVKEELEEIVDFLKSPRKFNEIGAKIPKGVLLFGPPGTGKTLLAKAVSGEAGVPFFSISGSDFVEMFVGVGASRVRDLFEQAKKSAPCIVFIDEIDAVGRQRGAGLGGGHDEREQTLNQLLVEMDGFNGNEGIIIVAATNRPDILDPALLRPGRFDRQIVVSVPDVKGREEILAVHAKGKPLAGDVDLSVLARRTPGFTGADLANLFNEAALLTARRNEKAVSMKALEDSIERVIAGPEKKSRVISEYEKKLVSYHEAGHALLGEYLPHTDPLHKVSIIPRGRAGGYTLLLPKEDRNYMTKSQLLDQVTMLLGGRVAEALVLHEISTGASNDLERATGTVRKMITELGMSDELGPVTFGHKEEQVFLGRDIARDRNYSEAVAQAIDNEVRRMIDECYQKAQDIINEKMDILHAIAQALMENETLEAPEFQKIVSRFDSSNLKERRMEKIEEHSPEEGTGASGNGNEENKVVEGKISGFPEVEI</sequence>
<comment type="similarity">
    <text evidence="14 15">In the central section; belongs to the AAA ATPase family.</text>
</comment>
<dbReference type="OrthoDB" id="9809379at2"/>
<dbReference type="PANTHER" id="PTHR23076">
    <property type="entry name" value="METALLOPROTEASE M41 FTSH"/>
    <property type="match status" value="1"/>
</dbReference>
<dbReference type="GO" id="GO:0004222">
    <property type="term" value="F:metalloendopeptidase activity"/>
    <property type="evidence" value="ECO:0007669"/>
    <property type="project" value="InterPro"/>
</dbReference>
<organism evidence="19 20">
    <name type="scientific">Syntrophobotulus glycolicus (strain DSM 8271 / FlGlyR)</name>
    <dbReference type="NCBI Taxonomy" id="645991"/>
    <lineage>
        <taxon>Bacteria</taxon>
        <taxon>Bacillati</taxon>
        <taxon>Bacillota</taxon>
        <taxon>Clostridia</taxon>
        <taxon>Eubacteriales</taxon>
        <taxon>Desulfitobacteriaceae</taxon>
        <taxon>Syntrophobotulus</taxon>
    </lineage>
</organism>
<evidence type="ECO:0000256" key="14">
    <source>
        <dbReference type="ARBA" id="ARBA00061570"/>
    </source>
</evidence>
<dbReference type="STRING" id="645991.Sgly_0211"/>
<dbReference type="Proteomes" id="UP000007488">
    <property type="component" value="Chromosome"/>
</dbReference>
<keyword evidence="6 15" id="KW-0479">Metal-binding</keyword>
<comment type="similarity">
    <text evidence="16">Belongs to the AAA ATPase family.</text>
</comment>
<evidence type="ECO:0000256" key="10">
    <source>
        <dbReference type="ARBA" id="ARBA00022840"/>
    </source>
</evidence>
<evidence type="ECO:0000256" key="17">
    <source>
        <dbReference type="SAM" id="MobiDB-lite"/>
    </source>
</evidence>
<feature type="region of interest" description="Disordered" evidence="17">
    <location>
        <begin position="606"/>
        <end position="645"/>
    </location>
</feature>
<dbReference type="CDD" id="cd19501">
    <property type="entry name" value="RecA-like_FtsH"/>
    <property type="match status" value="1"/>
</dbReference>
<dbReference type="HOGENOM" id="CLU_000688_16_2_9"/>
<reference evidence="20" key="2">
    <citation type="submission" date="2011-02" db="EMBL/GenBank/DDBJ databases">
        <title>The complete genome of Syntrophobotulus glycolicus DSM 8271.</title>
        <authorList>
            <person name="Lucas S."/>
            <person name="Copeland A."/>
            <person name="Lapidus A."/>
            <person name="Bruce D."/>
            <person name="Goodwin L."/>
            <person name="Pitluck S."/>
            <person name="Kyrpides N."/>
            <person name="Mavromatis K."/>
            <person name="Pagani I."/>
            <person name="Ivanova N."/>
            <person name="Mikhailova N."/>
            <person name="Chertkov O."/>
            <person name="Held B."/>
            <person name="Detter J.C."/>
            <person name="Tapia R."/>
            <person name="Han C."/>
            <person name="Land M."/>
            <person name="Hauser L."/>
            <person name="Markowitz V."/>
            <person name="Cheng J.-F."/>
            <person name="Hugenholtz P."/>
            <person name="Woyke T."/>
            <person name="Wu D."/>
            <person name="Spring S."/>
            <person name="Schroeder M."/>
            <person name="Brambilla E."/>
            <person name="Klenk H.-P."/>
            <person name="Eisen J.A."/>
        </authorList>
    </citation>
    <scope>NUCLEOTIDE SEQUENCE [LARGE SCALE GENOMIC DNA]</scope>
    <source>
        <strain evidence="20">DSM 8271 / FlGlyR</strain>
    </source>
</reference>
<dbReference type="GO" id="GO:0006508">
    <property type="term" value="P:proteolysis"/>
    <property type="evidence" value="ECO:0007669"/>
    <property type="project" value="UniProtKB-KW"/>
</dbReference>
<feature type="binding site" evidence="15">
    <location>
        <position position="418"/>
    </location>
    <ligand>
        <name>Zn(2+)</name>
        <dbReference type="ChEBI" id="CHEBI:29105"/>
        <note>catalytic</note>
    </ligand>
</feature>
<dbReference type="Gene3D" id="1.10.8.60">
    <property type="match status" value="1"/>
</dbReference>
<evidence type="ECO:0000313" key="20">
    <source>
        <dbReference type="Proteomes" id="UP000007488"/>
    </source>
</evidence>
<feature type="binding site" evidence="15">
    <location>
        <begin position="196"/>
        <end position="203"/>
    </location>
    <ligand>
        <name>ATP</name>
        <dbReference type="ChEBI" id="CHEBI:30616"/>
    </ligand>
</feature>
<dbReference type="eggNOG" id="COG0465">
    <property type="taxonomic scope" value="Bacteria"/>
</dbReference>
<evidence type="ECO:0000256" key="12">
    <source>
        <dbReference type="ARBA" id="ARBA00023049"/>
    </source>
</evidence>
<feature type="transmembrane region" description="Helical" evidence="15">
    <location>
        <begin position="104"/>
        <end position="125"/>
    </location>
</feature>
<dbReference type="InterPro" id="IPR005936">
    <property type="entry name" value="FtsH"/>
</dbReference>
<comment type="similarity">
    <text evidence="2 15">In the C-terminal section; belongs to the peptidase M41 family.</text>
</comment>
<dbReference type="GO" id="GO:0004176">
    <property type="term" value="F:ATP-dependent peptidase activity"/>
    <property type="evidence" value="ECO:0007669"/>
    <property type="project" value="InterPro"/>
</dbReference>
<protein>
    <recommendedName>
        <fullName evidence="15">ATP-dependent zinc metalloprotease FtsH</fullName>
        <ecNumber evidence="15">3.4.24.-</ecNumber>
    </recommendedName>
</protein>
<evidence type="ECO:0000313" key="19">
    <source>
        <dbReference type="EMBL" id="ADY54582.1"/>
    </source>
</evidence>
<comment type="subcellular location">
    <subcellularLocation>
        <location evidence="15">Cell membrane</location>
        <topology evidence="15">Multi-pass membrane protein</topology>
        <orientation evidence="15">Cytoplasmic side</orientation>
    </subcellularLocation>
    <subcellularLocation>
        <location evidence="1">Membrane</location>
    </subcellularLocation>
</comment>
<evidence type="ECO:0000256" key="5">
    <source>
        <dbReference type="ARBA" id="ARBA00022692"/>
    </source>
</evidence>
<keyword evidence="20" id="KW-1185">Reference proteome</keyword>
<keyword evidence="10 15" id="KW-0067">ATP-binding</keyword>
<dbReference type="InterPro" id="IPR011546">
    <property type="entry name" value="Pept_M41_FtsH_extracell"/>
</dbReference>
<dbReference type="FunFam" id="1.10.8.60:FF:000001">
    <property type="entry name" value="ATP-dependent zinc metalloprotease FtsH"/>
    <property type="match status" value="1"/>
</dbReference>
<evidence type="ECO:0000256" key="16">
    <source>
        <dbReference type="RuleBase" id="RU003651"/>
    </source>
</evidence>
<dbReference type="PANTHER" id="PTHR23076:SF113">
    <property type="entry name" value="ATP-DEPENDENT ZINC METALLOPROTEASE FTSH 1, CHLOROPLASTIC-RELATED"/>
    <property type="match status" value="1"/>
</dbReference>
<keyword evidence="13 15" id="KW-0472">Membrane</keyword>
<dbReference type="SUPFAM" id="SSF52540">
    <property type="entry name" value="P-loop containing nucleoside triphosphate hydrolases"/>
    <property type="match status" value="1"/>
</dbReference>
<feature type="active site" evidence="15">
    <location>
        <position position="419"/>
    </location>
</feature>
<comment type="cofactor">
    <cofactor evidence="15">
        <name>Zn(2+)</name>
        <dbReference type="ChEBI" id="CHEBI:29105"/>
    </cofactor>
    <text evidence="15">Binds 1 zinc ion per subunit.</text>
</comment>
<comment type="subunit">
    <text evidence="15">Homohexamer.</text>
</comment>
<dbReference type="Gene3D" id="3.30.720.210">
    <property type="match status" value="1"/>
</dbReference>
<feature type="transmembrane region" description="Helical" evidence="15">
    <location>
        <begin position="7"/>
        <end position="24"/>
    </location>
</feature>
<dbReference type="GO" id="GO:0030163">
    <property type="term" value="P:protein catabolic process"/>
    <property type="evidence" value="ECO:0007669"/>
    <property type="project" value="UniProtKB-UniRule"/>
</dbReference>
<dbReference type="MEROPS" id="M41.009"/>
<keyword evidence="4 15" id="KW-0645">Protease</keyword>
<dbReference type="GO" id="GO:0005886">
    <property type="term" value="C:plasma membrane"/>
    <property type="evidence" value="ECO:0007669"/>
    <property type="project" value="UniProtKB-SubCell"/>
</dbReference>
<evidence type="ECO:0000256" key="9">
    <source>
        <dbReference type="ARBA" id="ARBA00022833"/>
    </source>
</evidence>
<evidence type="ECO:0000256" key="11">
    <source>
        <dbReference type="ARBA" id="ARBA00022989"/>
    </source>
</evidence>
<gene>
    <name evidence="15" type="primary">ftsH</name>
    <name evidence="19" type="ordered locus">Sgly_0211</name>
</gene>
<dbReference type="Pfam" id="PF17862">
    <property type="entry name" value="AAA_lid_3"/>
    <property type="match status" value="1"/>
</dbReference>
<dbReference type="Gene3D" id="1.20.58.760">
    <property type="entry name" value="Peptidase M41"/>
    <property type="match status" value="1"/>
</dbReference>
<keyword evidence="12 15" id="KW-0482">Metalloprotease</keyword>
<keyword evidence="5 15" id="KW-0812">Transmembrane</keyword>
<dbReference type="InterPro" id="IPR027417">
    <property type="entry name" value="P-loop_NTPase"/>
</dbReference>
<dbReference type="GO" id="GO:0016887">
    <property type="term" value="F:ATP hydrolysis activity"/>
    <property type="evidence" value="ECO:0007669"/>
    <property type="project" value="UniProtKB-UniRule"/>
</dbReference>
<dbReference type="InterPro" id="IPR037219">
    <property type="entry name" value="Peptidase_M41-like"/>
</dbReference>
<dbReference type="GO" id="GO:0008270">
    <property type="term" value="F:zinc ion binding"/>
    <property type="evidence" value="ECO:0007669"/>
    <property type="project" value="UniProtKB-UniRule"/>
</dbReference>
<comment type="function">
    <text evidence="15">Acts as a processive, ATP-dependent zinc metallopeptidase for both cytoplasmic and membrane proteins. Plays a role in the quality control of integral membrane proteins.</text>
</comment>
<evidence type="ECO:0000256" key="15">
    <source>
        <dbReference type="HAMAP-Rule" id="MF_01458"/>
    </source>
</evidence>
<evidence type="ECO:0000256" key="8">
    <source>
        <dbReference type="ARBA" id="ARBA00022801"/>
    </source>
</evidence>
<reference evidence="19 20" key="1">
    <citation type="journal article" date="2011" name="Stand. Genomic Sci.">
        <title>Complete genome sequence of Syntrophobotulus glycolicus type strain (FlGlyR).</title>
        <authorList>
            <person name="Han C."/>
            <person name="Mwirichia R."/>
            <person name="Chertkov O."/>
            <person name="Held B."/>
            <person name="Lapidus A."/>
            <person name="Nolan M."/>
            <person name="Lucas S."/>
            <person name="Hammon N."/>
            <person name="Deshpande S."/>
            <person name="Cheng J.F."/>
            <person name="Tapia R."/>
            <person name="Goodwin L."/>
            <person name="Pitluck S."/>
            <person name="Huntemann M."/>
            <person name="Liolios K."/>
            <person name="Ivanova N."/>
            <person name="Pagani I."/>
            <person name="Mavromatis K."/>
            <person name="Ovchinikova G."/>
            <person name="Pati A."/>
            <person name="Chen A."/>
            <person name="Palaniappan K."/>
            <person name="Land M."/>
            <person name="Hauser L."/>
            <person name="Brambilla E.M."/>
            <person name="Rohde M."/>
            <person name="Spring S."/>
            <person name="Sikorski J."/>
            <person name="Goker M."/>
            <person name="Woyke T."/>
            <person name="Bristow J."/>
            <person name="Eisen J.A."/>
            <person name="Markowitz V."/>
            <person name="Hugenholtz P."/>
            <person name="Kyrpides N.C."/>
            <person name="Klenk H.P."/>
            <person name="Detter J.C."/>
        </authorList>
    </citation>
    <scope>NUCLEOTIDE SEQUENCE [LARGE SCALE GENOMIC DNA]</scope>
    <source>
        <strain evidence="20">DSM 8271 / FlGlyR</strain>
    </source>
</reference>
<evidence type="ECO:0000256" key="4">
    <source>
        <dbReference type="ARBA" id="ARBA00022670"/>
    </source>
</evidence>
<dbReference type="Pfam" id="PF01434">
    <property type="entry name" value="Peptidase_M41"/>
    <property type="match status" value="1"/>
</dbReference>
<evidence type="ECO:0000259" key="18">
    <source>
        <dbReference type="SMART" id="SM00382"/>
    </source>
</evidence>
<dbReference type="InterPro" id="IPR003960">
    <property type="entry name" value="ATPase_AAA_CS"/>
</dbReference>
<name>F0SW96_SYNGF</name>
<keyword evidence="3 15" id="KW-1003">Cell membrane</keyword>
<feature type="binding site" evidence="15">
    <location>
        <position position="422"/>
    </location>
    <ligand>
        <name>Zn(2+)</name>
        <dbReference type="ChEBI" id="CHEBI:29105"/>
        <note>catalytic</note>
    </ligand>
</feature>
<evidence type="ECO:0000256" key="3">
    <source>
        <dbReference type="ARBA" id="ARBA00022475"/>
    </source>
</evidence>
<dbReference type="InterPro" id="IPR000642">
    <property type="entry name" value="Peptidase_M41"/>
</dbReference>
<evidence type="ECO:0000256" key="7">
    <source>
        <dbReference type="ARBA" id="ARBA00022741"/>
    </source>
</evidence>
<dbReference type="GO" id="GO:0005524">
    <property type="term" value="F:ATP binding"/>
    <property type="evidence" value="ECO:0007669"/>
    <property type="project" value="UniProtKB-UniRule"/>
</dbReference>
<dbReference type="SMART" id="SM00382">
    <property type="entry name" value="AAA"/>
    <property type="match status" value="1"/>
</dbReference>
<dbReference type="FunFam" id="1.20.58.760:FF:000001">
    <property type="entry name" value="ATP-dependent zinc metalloprotease FtsH"/>
    <property type="match status" value="1"/>
</dbReference>
<accession>F0SW96</accession>
<proteinExistence type="inferred from homology"/>
<dbReference type="Pfam" id="PF06480">
    <property type="entry name" value="FtsH_ext"/>
    <property type="match status" value="1"/>
</dbReference>
<dbReference type="SUPFAM" id="SSF140990">
    <property type="entry name" value="FtsH protease domain-like"/>
    <property type="match status" value="1"/>
</dbReference>
<dbReference type="InterPro" id="IPR003593">
    <property type="entry name" value="AAA+_ATPase"/>
</dbReference>
<evidence type="ECO:0000256" key="1">
    <source>
        <dbReference type="ARBA" id="ARBA00004370"/>
    </source>
</evidence>
<evidence type="ECO:0000256" key="13">
    <source>
        <dbReference type="ARBA" id="ARBA00023136"/>
    </source>
</evidence>
<dbReference type="HAMAP" id="MF_01458">
    <property type="entry name" value="FtsH"/>
    <property type="match status" value="1"/>
</dbReference>
<dbReference type="FunFam" id="3.40.50.300:FF:000001">
    <property type="entry name" value="ATP-dependent zinc metalloprotease FtsH"/>
    <property type="match status" value="1"/>
</dbReference>
<dbReference type="InterPro" id="IPR003959">
    <property type="entry name" value="ATPase_AAA_core"/>
</dbReference>
<dbReference type="InterPro" id="IPR041569">
    <property type="entry name" value="AAA_lid_3"/>
</dbReference>
<dbReference type="NCBIfam" id="TIGR01241">
    <property type="entry name" value="FtsH_fam"/>
    <property type="match status" value="1"/>
</dbReference>
<keyword evidence="11 15" id="KW-1133">Transmembrane helix</keyword>
<keyword evidence="9 15" id="KW-0862">Zinc</keyword>
<feature type="binding site" evidence="15">
    <location>
        <position position="494"/>
    </location>
    <ligand>
        <name>Zn(2+)</name>
        <dbReference type="ChEBI" id="CHEBI:29105"/>
        <note>catalytic</note>
    </ligand>
</feature>
<dbReference type="KEGG" id="sgy:Sgly_0211"/>
<dbReference type="EC" id="3.4.24.-" evidence="15"/>
<dbReference type="Pfam" id="PF00004">
    <property type="entry name" value="AAA"/>
    <property type="match status" value="1"/>
</dbReference>
<feature type="domain" description="AAA+ ATPase" evidence="18">
    <location>
        <begin position="188"/>
        <end position="327"/>
    </location>
</feature>
<evidence type="ECO:0000256" key="2">
    <source>
        <dbReference type="ARBA" id="ARBA00010044"/>
    </source>
</evidence>
<dbReference type="PROSITE" id="PS00674">
    <property type="entry name" value="AAA"/>
    <property type="match status" value="1"/>
</dbReference>
<evidence type="ECO:0000256" key="6">
    <source>
        <dbReference type="ARBA" id="ARBA00022723"/>
    </source>
</evidence>
<dbReference type="AlphaFoldDB" id="F0SW96"/>
<keyword evidence="8 15" id="KW-0378">Hydrolase</keyword>
<dbReference type="RefSeq" id="WP_013623453.1">
    <property type="nucleotide sequence ID" value="NC_015172.1"/>
</dbReference>
<keyword evidence="7 15" id="KW-0547">Nucleotide-binding</keyword>
<dbReference type="EMBL" id="CP002547">
    <property type="protein sequence ID" value="ADY54582.1"/>
    <property type="molecule type" value="Genomic_DNA"/>
</dbReference>
<dbReference type="Gene3D" id="3.40.50.300">
    <property type="entry name" value="P-loop containing nucleotide triphosphate hydrolases"/>
    <property type="match status" value="1"/>
</dbReference>
<feature type="compositionally biased region" description="Basic and acidic residues" evidence="17">
    <location>
        <begin position="606"/>
        <end position="617"/>
    </location>
</feature>